<dbReference type="AlphaFoldDB" id="A0A6I0F213"/>
<proteinExistence type="inferred from homology"/>
<dbReference type="EMBL" id="WBZC01000022">
    <property type="protein sequence ID" value="KAB3535312.1"/>
    <property type="molecule type" value="Genomic_DNA"/>
</dbReference>
<dbReference type="RefSeq" id="WP_151860875.1">
    <property type="nucleotide sequence ID" value="NZ_WBZC01000022.1"/>
</dbReference>
<feature type="domain" description="Cell envelope-related transcriptional attenuator" evidence="2">
    <location>
        <begin position="78"/>
        <end position="235"/>
    </location>
</feature>
<organism evidence="3 4">
    <name type="scientific">Alkaliphilus pronyensis</name>
    <dbReference type="NCBI Taxonomy" id="1482732"/>
    <lineage>
        <taxon>Bacteria</taxon>
        <taxon>Bacillati</taxon>
        <taxon>Bacillota</taxon>
        <taxon>Clostridia</taxon>
        <taxon>Peptostreptococcales</taxon>
        <taxon>Natronincolaceae</taxon>
        <taxon>Alkaliphilus</taxon>
    </lineage>
</organism>
<dbReference type="Proteomes" id="UP000432715">
    <property type="component" value="Unassembled WGS sequence"/>
</dbReference>
<evidence type="ECO:0000313" key="3">
    <source>
        <dbReference type="EMBL" id="KAB3535312.1"/>
    </source>
</evidence>
<dbReference type="NCBIfam" id="TIGR00350">
    <property type="entry name" value="lytR_cpsA_psr"/>
    <property type="match status" value="1"/>
</dbReference>
<evidence type="ECO:0000256" key="1">
    <source>
        <dbReference type="ARBA" id="ARBA00006068"/>
    </source>
</evidence>
<dbReference type="PANTHER" id="PTHR33392:SF6">
    <property type="entry name" value="POLYISOPRENYL-TEICHOIC ACID--PEPTIDOGLYCAN TEICHOIC ACID TRANSFERASE TAGU"/>
    <property type="match status" value="1"/>
</dbReference>
<dbReference type="OrthoDB" id="305468at2"/>
<dbReference type="Pfam" id="PF03816">
    <property type="entry name" value="LytR_cpsA_psr"/>
    <property type="match status" value="1"/>
</dbReference>
<dbReference type="InterPro" id="IPR050922">
    <property type="entry name" value="LytR/CpsA/Psr_CW_biosynth"/>
</dbReference>
<protein>
    <submittedName>
        <fullName evidence="3">LytR family transcriptional regulator</fullName>
    </submittedName>
</protein>
<keyword evidence="4" id="KW-1185">Reference proteome</keyword>
<dbReference type="Gene3D" id="3.40.630.190">
    <property type="entry name" value="LCP protein"/>
    <property type="match status" value="1"/>
</dbReference>
<reference evidence="3 4" key="1">
    <citation type="submission" date="2019-10" db="EMBL/GenBank/DDBJ databases">
        <title>Alkaliphilus serpentinus sp. nov. and Alkaliphilus pronyensis sp. nov., two novel anaerobic alkaliphilic species isolated from the serpentinized-hosted hydrothermal field of the Prony Bay (New Caledonia).</title>
        <authorList>
            <person name="Postec A."/>
        </authorList>
    </citation>
    <scope>NUCLEOTIDE SEQUENCE [LARGE SCALE GENOMIC DNA]</scope>
    <source>
        <strain evidence="3 4">LacV</strain>
    </source>
</reference>
<sequence length="313" mass="35305">MKGFILKGLAFVLACIALAFISGFVSFMLTSDGVDHDDSLKRDTIKEANQLIKETAVNNESTQQHINFIIAGIDKGENDTLAFATYDRKNQRLDLVFIPRDTYYRFKGGKKANVDKIQDVYDSMKVDGLIHAVKDIMGDIEINNHIVTDYKGFINIIDSIGGVEITIKDRMYYNDPYQKPPLIIDFQPGTYNLNGTDSLKYIRYIKGNKSNFASRGDDIGRIKETQVFIGKALDKAFTYKLPTVLTTAFKYLTTDFTAKDIAVIGISLVGIKSENINFHIIPGNMTPENYYVIDKQQLENLKNDIYGANNENQ</sequence>
<accession>A0A6I0F213</accession>
<comment type="caution">
    <text evidence="3">The sequence shown here is derived from an EMBL/GenBank/DDBJ whole genome shotgun (WGS) entry which is preliminary data.</text>
</comment>
<dbReference type="InterPro" id="IPR004474">
    <property type="entry name" value="LytR_CpsA_psr"/>
</dbReference>
<evidence type="ECO:0000313" key="4">
    <source>
        <dbReference type="Proteomes" id="UP000432715"/>
    </source>
</evidence>
<name>A0A6I0F213_9FIRM</name>
<evidence type="ECO:0000259" key="2">
    <source>
        <dbReference type="Pfam" id="PF03816"/>
    </source>
</evidence>
<dbReference type="PANTHER" id="PTHR33392">
    <property type="entry name" value="POLYISOPRENYL-TEICHOIC ACID--PEPTIDOGLYCAN TEICHOIC ACID TRANSFERASE TAGU"/>
    <property type="match status" value="1"/>
</dbReference>
<comment type="similarity">
    <text evidence="1">Belongs to the LytR/CpsA/Psr (LCP) family.</text>
</comment>
<gene>
    <name evidence="3" type="ORF">F8154_06895</name>
</gene>